<evidence type="ECO:0000313" key="3">
    <source>
        <dbReference type="Proteomes" id="UP001222325"/>
    </source>
</evidence>
<dbReference type="Proteomes" id="UP001222325">
    <property type="component" value="Unassembled WGS sequence"/>
</dbReference>
<feature type="region of interest" description="Disordered" evidence="1">
    <location>
        <begin position="1"/>
        <end position="22"/>
    </location>
</feature>
<reference evidence="2" key="1">
    <citation type="submission" date="2023-03" db="EMBL/GenBank/DDBJ databases">
        <title>Massive genome expansion in bonnet fungi (Mycena s.s.) driven by repeated elements and novel gene families across ecological guilds.</title>
        <authorList>
            <consortium name="Lawrence Berkeley National Laboratory"/>
            <person name="Harder C.B."/>
            <person name="Miyauchi S."/>
            <person name="Viragh M."/>
            <person name="Kuo A."/>
            <person name="Thoen E."/>
            <person name="Andreopoulos B."/>
            <person name="Lu D."/>
            <person name="Skrede I."/>
            <person name="Drula E."/>
            <person name="Henrissat B."/>
            <person name="Morin E."/>
            <person name="Kohler A."/>
            <person name="Barry K."/>
            <person name="LaButti K."/>
            <person name="Morin E."/>
            <person name="Salamov A."/>
            <person name="Lipzen A."/>
            <person name="Mereny Z."/>
            <person name="Hegedus B."/>
            <person name="Baldrian P."/>
            <person name="Stursova M."/>
            <person name="Weitz H."/>
            <person name="Taylor A."/>
            <person name="Grigoriev I.V."/>
            <person name="Nagy L.G."/>
            <person name="Martin F."/>
            <person name="Kauserud H."/>
        </authorList>
    </citation>
    <scope>NUCLEOTIDE SEQUENCE</scope>
    <source>
        <strain evidence="2">CBHHK173m</strain>
    </source>
</reference>
<feature type="region of interest" description="Disordered" evidence="1">
    <location>
        <begin position="430"/>
        <end position="459"/>
    </location>
</feature>
<evidence type="ECO:0000256" key="1">
    <source>
        <dbReference type="SAM" id="MobiDB-lite"/>
    </source>
</evidence>
<comment type="caution">
    <text evidence="2">The sequence shown here is derived from an EMBL/GenBank/DDBJ whole genome shotgun (WGS) entry which is preliminary data.</text>
</comment>
<protein>
    <submittedName>
        <fullName evidence="2">Uncharacterized protein</fullName>
    </submittedName>
</protein>
<sequence>MSQFSETSLYRAPDSETATPSSLRFPQELCDEIMARVSVEFDPDIESDREGQEPYLTLRQCALVCSAWLPSARSHIFRVVRLLTYDATDRLLEVLTLNTTLAQYMTCLMLAAKWIADWDVVAGLAPKLTAVKELYLWAESLLDGHRGSGRDFEAITNLTSALSPVLRSPKLAVMYLTGFSFASKDEFRRFISFPSSLDILAIKDIHLCNTISEADPGYAQRQSRIQISDLGLPWYDARLASWLLHPSFPIAVALLTRISIRVDDVGDMRDVLPLLNEVGSSLKEFELYLHGCNFRKHRLPSIMDAMPTLPNTNLEHLTIRGLDRMNPFIVVHTERFDGAEFVQALLSRLSAPQNLQRLTIREFIGTRRYDAVEELPKLEWHNWQAVDDLLSKDSFTNVRYLDFFAEINRLELGRDVPVVRSYITPQFSAFRGRRGSHSHGSKLPGPEREPSDAPNLVSI</sequence>
<name>A0AAD6TU04_9AGAR</name>
<organism evidence="2 3">
    <name type="scientific">Mycena belliarum</name>
    <dbReference type="NCBI Taxonomy" id="1033014"/>
    <lineage>
        <taxon>Eukaryota</taxon>
        <taxon>Fungi</taxon>
        <taxon>Dikarya</taxon>
        <taxon>Basidiomycota</taxon>
        <taxon>Agaricomycotina</taxon>
        <taxon>Agaricomycetes</taxon>
        <taxon>Agaricomycetidae</taxon>
        <taxon>Agaricales</taxon>
        <taxon>Marasmiineae</taxon>
        <taxon>Mycenaceae</taxon>
        <taxon>Mycena</taxon>
    </lineage>
</organism>
<feature type="compositionally biased region" description="Basic residues" evidence="1">
    <location>
        <begin position="431"/>
        <end position="440"/>
    </location>
</feature>
<evidence type="ECO:0000313" key="2">
    <source>
        <dbReference type="EMBL" id="KAJ7077642.1"/>
    </source>
</evidence>
<dbReference type="AlphaFoldDB" id="A0AAD6TU04"/>
<accession>A0AAD6TU04</accession>
<keyword evidence="3" id="KW-1185">Reference proteome</keyword>
<gene>
    <name evidence="2" type="ORF">B0H15DRAFT_933946</name>
</gene>
<proteinExistence type="predicted"/>
<dbReference type="EMBL" id="JARJCN010000071">
    <property type="protein sequence ID" value="KAJ7077642.1"/>
    <property type="molecule type" value="Genomic_DNA"/>
</dbReference>